<proteinExistence type="predicted"/>
<comment type="caution">
    <text evidence="2">The sequence shown here is derived from an EMBL/GenBank/DDBJ whole genome shotgun (WGS) entry which is preliminary data.</text>
</comment>
<feature type="region of interest" description="Disordered" evidence="1">
    <location>
        <begin position="1"/>
        <end position="27"/>
    </location>
</feature>
<evidence type="ECO:0000256" key="1">
    <source>
        <dbReference type="SAM" id="MobiDB-lite"/>
    </source>
</evidence>
<sequence>MGEGDTRKKSEERSNSQHDYVGHRRMGSDYVVNEDAYGTGYRETSIRKDLASVDRASSQQSPEITFSNGRAGRSTVCAATAPLLLG</sequence>
<keyword evidence="3" id="KW-1185">Reference proteome</keyword>
<evidence type="ECO:0000313" key="2">
    <source>
        <dbReference type="EMBL" id="KAF7408821.1"/>
    </source>
</evidence>
<organism evidence="2 3">
    <name type="scientific">Vespula vulgaris</name>
    <name type="common">Yellow jacket</name>
    <name type="synonym">Wasp</name>
    <dbReference type="NCBI Taxonomy" id="7454"/>
    <lineage>
        <taxon>Eukaryota</taxon>
        <taxon>Metazoa</taxon>
        <taxon>Ecdysozoa</taxon>
        <taxon>Arthropoda</taxon>
        <taxon>Hexapoda</taxon>
        <taxon>Insecta</taxon>
        <taxon>Pterygota</taxon>
        <taxon>Neoptera</taxon>
        <taxon>Endopterygota</taxon>
        <taxon>Hymenoptera</taxon>
        <taxon>Apocrita</taxon>
        <taxon>Aculeata</taxon>
        <taxon>Vespoidea</taxon>
        <taxon>Vespidae</taxon>
        <taxon>Vespinae</taxon>
        <taxon>Vespula</taxon>
    </lineage>
</organism>
<dbReference type="Proteomes" id="UP000614350">
    <property type="component" value="Unassembled WGS sequence"/>
</dbReference>
<name>A0A834KN56_VESVU</name>
<dbReference type="EMBL" id="JACSEA010000002">
    <property type="protein sequence ID" value="KAF7408821.1"/>
    <property type="molecule type" value="Genomic_DNA"/>
</dbReference>
<evidence type="ECO:0000313" key="3">
    <source>
        <dbReference type="Proteomes" id="UP000614350"/>
    </source>
</evidence>
<dbReference type="AlphaFoldDB" id="A0A834KN56"/>
<feature type="compositionally biased region" description="Basic and acidic residues" evidence="1">
    <location>
        <begin position="1"/>
        <end position="22"/>
    </location>
</feature>
<protein>
    <submittedName>
        <fullName evidence="2">Uncharacterized protein</fullName>
    </submittedName>
</protein>
<gene>
    <name evidence="2" type="ORF">HZH66_003358</name>
</gene>
<accession>A0A834KN56</accession>
<reference evidence="2" key="1">
    <citation type="journal article" date="2020" name="G3 (Bethesda)">
        <title>High-Quality Assemblies for Three Invasive Social Wasps from the &lt;i&gt;Vespula&lt;/i&gt; Genus.</title>
        <authorList>
            <person name="Harrop T.W.R."/>
            <person name="Guhlin J."/>
            <person name="McLaughlin G.M."/>
            <person name="Permina E."/>
            <person name="Stockwell P."/>
            <person name="Gilligan J."/>
            <person name="Le Lec M.F."/>
            <person name="Gruber M.A.M."/>
            <person name="Quinn O."/>
            <person name="Lovegrove M."/>
            <person name="Duncan E.J."/>
            <person name="Remnant E.J."/>
            <person name="Van Eeckhoven J."/>
            <person name="Graham B."/>
            <person name="Knapp R.A."/>
            <person name="Langford K.W."/>
            <person name="Kronenberg Z."/>
            <person name="Press M.O."/>
            <person name="Eacker S.M."/>
            <person name="Wilson-Rankin E.E."/>
            <person name="Purcell J."/>
            <person name="Lester P.J."/>
            <person name="Dearden P.K."/>
        </authorList>
    </citation>
    <scope>NUCLEOTIDE SEQUENCE</scope>
    <source>
        <strain evidence="2">Marl-1</strain>
    </source>
</reference>